<comment type="caution">
    <text evidence="1">The sequence shown here is derived from an EMBL/GenBank/DDBJ whole genome shotgun (WGS) entry which is preliminary data.</text>
</comment>
<gene>
    <name evidence="1" type="ORF">WMO40_12415</name>
</gene>
<organism evidence="1 2">
    <name type="scientific">Robertmurraya yapensis</name>
    <name type="common">ex Hitch et al 2024</name>
    <dbReference type="NCBI Taxonomy" id="3133160"/>
    <lineage>
        <taxon>Bacteria</taxon>
        <taxon>Bacillati</taxon>
        <taxon>Bacillota</taxon>
        <taxon>Bacilli</taxon>
        <taxon>Bacillales</taxon>
        <taxon>Bacillaceae</taxon>
        <taxon>Robertmurraya</taxon>
    </lineage>
</organism>
<reference evidence="1" key="1">
    <citation type="submission" date="2024-03" db="EMBL/GenBank/DDBJ databases">
        <title>Human intestinal bacterial collection.</title>
        <authorList>
            <person name="Pauvert C."/>
            <person name="Hitch T.C.A."/>
            <person name="Clavel T."/>
        </authorList>
    </citation>
    <scope>NUCLEOTIDE SEQUENCE</scope>
    <source>
        <strain evidence="1">CLA-AA-H227</strain>
    </source>
</reference>
<evidence type="ECO:0000313" key="1">
    <source>
        <dbReference type="EMBL" id="MEQ2527511.1"/>
    </source>
</evidence>
<keyword evidence="2" id="KW-1185">Reference proteome</keyword>
<accession>A0ACC6SCC1</accession>
<name>A0ACC6SCC1_9BACI</name>
<dbReference type="EMBL" id="JBBMEW010000009">
    <property type="protein sequence ID" value="MEQ2527511.1"/>
    <property type="molecule type" value="Genomic_DNA"/>
</dbReference>
<sequence>MDTLTIVQETQQTYYEYINQVEKGCLQISEYLRTEQISEALNTIIQFSEGIVWLLQVEELMNKNGFSMDSLIHKANEFLNEINQALEIRDYVFVADLFEYELNPLFKEQALKRFSEI</sequence>
<protein>
    <submittedName>
        <fullName evidence="1">Uncharacterized protein</fullName>
    </submittedName>
</protein>
<proteinExistence type="predicted"/>
<dbReference type="Proteomes" id="UP001439875">
    <property type="component" value="Unassembled WGS sequence"/>
</dbReference>
<evidence type="ECO:0000313" key="2">
    <source>
        <dbReference type="Proteomes" id="UP001439875"/>
    </source>
</evidence>